<evidence type="ECO:0000313" key="2">
    <source>
        <dbReference type="Proteomes" id="UP001073227"/>
    </source>
</evidence>
<comment type="caution">
    <text evidence="1">The sequence shown here is derived from an EMBL/GenBank/DDBJ whole genome shotgun (WGS) entry which is preliminary data.</text>
</comment>
<reference evidence="1" key="1">
    <citation type="submission" date="2022-10" db="EMBL/GenBank/DDBJ databases">
        <title>Hoeflea sp. G2-23, isolated from marine algae.</title>
        <authorList>
            <person name="Kristyanto S."/>
            <person name="Kim J.M."/>
            <person name="Jeon C.O."/>
        </authorList>
    </citation>
    <scope>NUCLEOTIDE SEQUENCE</scope>
    <source>
        <strain evidence="1">G2-23</strain>
    </source>
</reference>
<accession>A0ABT3Z6G7</accession>
<sequence length="170" mass="19228">MQKIIGSMLAFVALVILGNGLYITYPAYSAIAKDPRNSAVLMVPYLRAGLDPSTLVIDIWRLTPTTSMADVDRILLDVAAGLKGRSFSKVYLAYRGAARLSFDGRYFRTLGEERDWQNPVYTIRTMPENARKMDGTRAFSSWTGGMLGVVNAQMKDHQQMHRIWYFDDIH</sequence>
<organism evidence="1 2">
    <name type="scientific">Hoeflea algicola</name>
    <dbReference type="NCBI Taxonomy" id="2983763"/>
    <lineage>
        <taxon>Bacteria</taxon>
        <taxon>Pseudomonadati</taxon>
        <taxon>Pseudomonadota</taxon>
        <taxon>Alphaproteobacteria</taxon>
        <taxon>Hyphomicrobiales</taxon>
        <taxon>Rhizobiaceae</taxon>
        <taxon>Hoeflea</taxon>
    </lineage>
</organism>
<dbReference type="RefSeq" id="WP_267652606.1">
    <property type="nucleotide sequence ID" value="NZ_JAOVZR010000001.1"/>
</dbReference>
<keyword evidence="2" id="KW-1185">Reference proteome</keyword>
<name>A0ABT3Z6G7_9HYPH</name>
<evidence type="ECO:0000313" key="1">
    <source>
        <dbReference type="EMBL" id="MCY0146974.1"/>
    </source>
</evidence>
<proteinExistence type="predicted"/>
<dbReference type="Proteomes" id="UP001073227">
    <property type="component" value="Unassembled WGS sequence"/>
</dbReference>
<protein>
    <submittedName>
        <fullName evidence="1">Uncharacterized protein</fullName>
    </submittedName>
</protein>
<gene>
    <name evidence="1" type="ORF">OEG84_04385</name>
</gene>
<dbReference type="EMBL" id="JAOVZR010000001">
    <property type="protein sequence ID" value="MCY0146974.1"/>
    <property type="molecule type" value="Genomic_DNA"/>
</dbReference>